<evidence type="ECO:0000313" key="6">
    <source>
        <dbReference type="EMBL" id="CAB4748595.1"/>
    </source>
</evidence>
<evidence type="ECO:0000256" key="5">
    <source>
        <dbReference type="ARBA" id="ARBA00023235"/>
    </source>
</evidence>
<comment type="similarity">
    <text evidence="2">Belongs to the phosphoglycerate mutase family. BPG-dependent PGAM subfamily.</text>
</comment>
<dbReference type="InterPro" id="IPR001345">
    <property type="entry name" value="PG/BPGM_mutase_AS"/>
</dbReference>
<dbReference type="InterPro" id="IPR029033">
    <property type="entry name" value="His_PPase_superfam"/>
</dbReference>
<keyword evidence="4" id="KW-0324">Glycolysis</keyword>
<dbReference type="NCBIfam" id="NF010713">
    <property type="entry name" value="PRK14115.1"/>
    <property type="match status" value="1"/>
</dbReference>
<name>A0A6J6TP50_9ZZZZ</name>
<dbReference type="PANTHER" id="PTHR11931">
    <property type="entry name" value="PHOSPHOGLYCERATE MUTASE"/>
    <property type="match status" value="1"/>
</dbReference>
<dbReference type="EMBL" id="CAEZYU010000072">
    <property type="protein sequence ID" value="CAB4748595.1"/>
    <property type="molecule type" value="Genomic_DNA"/>
</dbReference>
<dbReference type="CDD" id="cd07067">
    <property type="entry name" value="HP_PGM_like"/>
    <property type="match status" value="1"/>
</dbReference>
<dbReference type="Pfam" id="PF00300">
    <property type="entry name" value="His_Phos_1"/>
    <property type="match status" value="1"/>
</dbReference>
<evidence type="ECO:0000256" key="3">
    <source>
        <dbReference type="ARBA" id="ARBA00012028"/>
    </source>
</evidence>
<keyword evidence="5" id="KW-0413">Isomerase</keyword>
<dbReference type="SUPFAM" id="SSF53254">
    <property type="entry name" value="Phosphoglycerate mutase-like"/>
    <property type="match status" value="1"/>
</dbReference>
<organism evidence="6">
    <name type="scientific">freshwater metagenome</name>
    <dbReference type="NCBI Taxonomy" id="449393"/>
    <lineage>
        <taxon>unclassified sequences</taxon>
        <taxon>metagenomes</taxon>
        <taxon>ecological metagenomes</taxon>
    </lineage>
</organism>
<proteinExistence type="inferred from homology"/>
<evidence type="ECO:0000256" key="4">
    <source>
        <dbReference type="ARBA" id="ARBA00023152"/>
    </source>
</evidence>
<comment type="catalytic activity">
    <reaction evidence="1">
        <text>(2R)-2-phosphoglycerate = (2R)-3-phosphoglycerate</text>
        <dbReference type="Rhea" id="RHEA:15901"/>
        <dbReference type="ChEBI" id="CHEBI:58272"/>
        <dbReference type="ChEBI" id="CHEBI:58289"/>
        <dbReference type="EC" id="5.4.2.11"/>
    </reaction>
</comment>
<dbReference type="GO" id="GO:0006096">
    <property type="term" value="P:glycolytic process"/>
    <property type="evidence" value="ECO:0007669"/>
    <property type="project" value="UniProtKB-KW"/>
</dbReference>
<evidence type="ECO:0000256" key="1">
    <source>
        <dbReference type="ARBA" id="ARBA00000380"/>
    </source>
</evidence>
<reference evidence="6" key="1">
    <citation type="submission" date="2020-05" db="EMBL/GenBank/DDBJ databases">
        <authorList>
            <person name="Chiriac C."/>
            <person name="Salcher M."/>
            <person name="Ghai R."/>
            <person name="Kavagutti S V."/>
        </authorList>
    </citation>
    <scope>NUCLEOTIDE SEQUENCE</scope>
</reference>
<dbReference type="SMART" id="SM00855">
    <property type="entry name" value="PGAM"/>
    <property type="match status" value="1"/>
</dbReference>
<dbReference type="NCBIfam" id="TIGR01258">
    <property type="entry name" value="pgm_1"/>
    <property type="match status" value="1"/>
</dbReference>
<dbReference type="AlphaFoldDB" id="A0A6J6TP50"/>
<dbReference type="FunFam" id="3.40.50.1240:FF:000003">
    <property type="entry name" value="2,3-bisphosphoglycerate-dependent phosphoglycerate mutase"/>
    <property type="match status" value="1"/>
</dbReference>
<dbReference type="GO" id="GO:0004619">
    <property type="term" value="F:phosphoglycerate mutase activity"/>
    <property type="evidence" value="ECO:0007669"/>
    <property type="project" value="UniProtKB-EC"/>
</dbReference>
<dbReference type="Gene3D" id="3.40.50.1240">
    <property type="entry name" value="Phosphoglycerate mutase-like"/>
    <property type="match status" value="1"/>
</dbReference>
<accession>A0A6J6TP50</accession>
<dbReference type="HAMAP" id="MF_01039">
    <property type="entry name" value="PGAM_GpmA"/>
    <property type="match status" value="1"/>
</dbReference>
<dbReference type="PIRSF" id="PIRSF000709">
    <property type="entry name" value="6PFK_2-Ptase"/>
    <property type="match status" value="1"/>
</dbReference>
<dbReference type="InterPro" id="IPR013078">
    <property type="entry name" value="His_Pase_superF_clade-1"/>
</dbReference>
<protein>
    <recommendedName>
        <fullName evidence="3">phosphoglycerate mutase (2,3-diphosphoglycerate-dependent)</fullName>
        <ecNumber evidence="3">5.4.2.11</ecNumber>
    </recommendedName>
</protein>
<sequence length="253" mass="28443">MHQLVLLRHGESEWNKLNLFTGWYDCDLTDHGRTEAAAAGSMMTEAGFYPDLLHTSLQVRAIRTANIALDSMQRLWVPVRRSWRLNERHYGELTGANKAETAAKYGAEMVKVWRRSYEVPPPAITDENQFNPNDDPRYSDLPPELLPTSECLADVVARMMPYWFDAIIPDLAAGKRVAVVAHGNSLRALVKHLEGISDDEISEVNIPTGVPLHYELNEAFHPAESKPLEQRYLLDAEAVRLRAEAVAKQASGK</sequence>
<dbReference type="InterPro" id="IPR005952">
    <property type="entry name" value="Phosphogly_mut1"/>
</dbReference>
<dbReference type="EC" id="5.4.2.11" evidence="3"/>
<dbReference type="PROSITE" id="PS00175">
    <property type="entry name" value="PG_MUTASE"/>
    <property type="match status" value="1"/>
</dbReference>
<gene>
    <name evidence="6" type="ORF">UFOPK2766_01510</name>
</gene>
<evidence type="ECO:0000256" key="2">
    <source>
        <dbReference type="ARBA" id="ARBA00006717"/>
    </source>
</evidence>